<dbReference type="eggNOG" id="COG1045">
    <property type="taxonomic scope" value="Bacteria"/>
</dbReference>
<dbReference type="InterPro" id="IPR001451">
    <property type="entry name" value="Hexapep"/>
</dbReference>
<dbReference type="Proteomes" id="UP000001355">
    <property type="component" value="Chromosome"/>
</dbReference>
<evidence type="ECO:0000313" key="2">
    <source>
        <dbReference type="Proteomes" id="UP000001355"/>
    </source>
</evidence>
<evidence type="ECO:0000313" key="1">
    <source>
        <dbReference type="EMBL" id="ABV61702.1"/>
    </source>
</evidence>
<reference evidence="1 2" key="1">
    <citation type="journal article" date="2007" name="PLoS ONE">
        <title>Paradoxical DNA repair and peroxide resistance gene conservation in Bacillus pumilus SAFR-032.</title>
        <authorList>
            <person name="Gioia J."/>
            <person name="Yerrapragada S."/>
            <person name="Qin X."/>
            <person name="Jiang H."/>
            <person name="Igboeli O.C."/>
            <person name="Muzny D."/>
            <person name="Dugan-Rocha S."/>
            <person name="Ding Y."/>
            <person name="Hawes A."/>
            <person name="Liu W."/>
            <person name="Perez L."/>
            <person name="Kovar C."/>
            <person name="Dinh H."/>
            <person name="Lee S."/>
            <person name="Nazareth L."/>
            <person name="Blyth P."/>
            <person name="Holder M."/>
            <person name="Buhay C."/>
            <person name="Tirumalai M.R."/>
            <person name="Liu Y."/>
            <person name="Dasgupta I."/>
            <person name="Bokhetache L."/>
            <person name="Fujita M."/>
            <person name="Karouia F."/>
            <person name="Eswara Moorthy P."/>
            <person name="Siefert J."/>
            <person name="Uzman A."/>
            <person name="Buzumbo P."/>
            <person name="Verma A."/>
            <person name="Zwiya H."/>
            <person name="McWilliams B.D."/>
            <person name="Olowu A."/>
            <person name="Clinkenbeard K.D."/>
            <person name="Newcombe D."/>
            <person name="Golebiewski L."/>
            <person name="Petrosino J.F."/>
            <person name="Nicholson W.L."/>
            <person name="Fox G.E."/>
            <person name="Venkateswaran K."/>
            <person name="Highlander S.K."/>
            <person name="Weinstock G.M."/>
        </authorList>
    </citation>
    <scope>NUCLEOTIDE SEQUENCE [LARGE SCALE GENOMIC DNA]</scope>
    <source>
        <strain evidence="1 2">SAFR-032</strain>
    </source>
</reference>
<reference evidence="1 2" key="3">
    <citation type="journal article" date="2013" name="PLoS ONE">
        <title>Candidate genes that may be responsible for the unusual resistances exhibited by Bacillus pumilus SAFR-032 spores.</title>
        <authorList>
            <person name="Tirumalai M.R."/>
            <person name="Rastogi R."/>
            <person name="Zamani N."/>
            <person name="O'Bryant Williams E."/>
            <person name="Allen S."/>
            <person name="Diouf F."/>
            <person name="Kwende S."/>
            <person name="Weinstock G.M."/>
            <person name="Venkateswaran K.J."/>
            <person name="Fox G.E."/>
        </authorList>
    </citation>
    <scope>NUCLEOTIDE SEQUENCE [LARGE SCALE GENOMIC DNA]</scope>
    <source>
        <strain evidence="1 2">SAFR-032</strain>
    </source>
</reference>
<sequence length="182" mass="20781">MIVTKHDLHYYLAQDKKALAIKRKRPKWFGDDIWKYQRILRKYEYYSNSGATIRKWLYRYLHKKKGMQLGFDIPIGVFGPGLRINHTGLLIVNKHAKIGAYCDIHQGVNIGQNHHEKDVPTIGDHVWIGPGAKLFGDIYIADHISIGANAVVNRSFHEEKIVIAGVPAQKVKEKALHHEGPT</sequence>
<dbReference type="KEGG" id="bpu:BPUM_1018"/>
<dbReference type="Pfam" id="PF00132">
    <property type="entry name" value="Hexapep"/>
    <property type="match status" value="1"/>
</dbReference>
<dbReference type="EMBL" id="CP000813">
    <property type="protein sequence ID" value="ABV61702.1"/>
    <property type="molecule type" value="Genomic_DNA"/>
</dbReference>
<reference evidence="1 2" key="2">
    <citation type="journal article" date="2013" name="Extremophiles">
        <title>An ICEBs1-like element may be associated with the extreme radiation and desiccation resistance of Bacillus pumilus SAFR-032 spores.</title>
        <authorList>
            <person name="Tirumalai M.R."/>
            <person name="Fox G.E."/>
        </authorList>
    </citation>
    <scope>NUCLEOTIDE SEQUENCE [LARGE SCALE GENOMIC DNA]</scope>
    <source>
        <strain evidence="1 2">SAFR-032</strain>
    </source>
</reference>
<protein>
    <submittedName>
        <fullName evidence="1">Serine acetyltransferase</fullName>
    </submittedName>
</protein>
<dbReference type="HOGENOM" id="CLU_051638_11_0_9"/>
<accession>A8FBT5</accession>
<name>A8FBT5_BACP2</name>
<dbReference type="PANTHER" id="PTHR42811">
    <property type="entry name" value="SERINE ACETYLTRANSFERASE"/>
    <property type="match status" value="1"/>
</dbReference>
<organism evidence="1 2">
    <name type="scientific">Bacillus pumilus (strain SAFR-032)</name>
    <dbReference type="NCBI Taxonomy" id="315750"/>
    <lineage>
        <taxon>Bacteria</taxon>
        <taxon>Bacillati</taxon>
        <taxon>Bacillota</taxon>
        <taxon>Bacilli</taxon>
        <taxon>Bacillales</taxon>
        <taxon>Bacillaceae</taxon>
        <taxon>Bacillus</taxon>
    </lineage>
</organism>
<dbReference type="GeneID" id="5620282"/>
<proteinExistence type="predicted"/>
<dbReference type="Gene3D" id="2.160.10.10">
    <property type="entry name" value="Hexapeptide repeat proteins"/>
    <property type="match status" value="1"/>
</dbReference>
<keyword evidence="2" id="KW-1185">Reference proteome</keyword>
<gene>
    <name evidence="1" type="ordered locus">BPUM_1018</name>
</gene>
<dbReference type="RefSeq" id="WP_012009517.1">
    <property type="nucleotide sequence ID" value="NC_009848.4"/>
</dbReference>
<dbReference type="InterPro" id="IPR011004">
    <property type="entry name" value="Trimer_LpxA-like_sf"/>
</dbReference>
<dbReference type="STRING" id="315750.BPUM_1018"/>
<dbReference type="OrthoDB" id="9814490at2"/>
<dbReference type="AlphaFoldDB" id="A8FBT5"/>
<dbReference type="SUPFAM" id="SSF51161">
    <property type="entry name" value="Trimeric LpxA-like enzymes"/>
    <property type="match status" value="1"/>
</dbReference>